<dbReference type="PANTHER" id="PTHR40038:SF1">
    <property type="entry name" value="MEMBRANE-ASSOCIATED PROTEIN TCAA"/>
    <property type="match status" value="1"/>
</dbReference>
<dbReference type="EMBL" id="JAOQJX010000004">
    <property type="protein sequence ID" value="MCU6746941.1"/>
    <property type="molecule type" value="Genomic_DNA"/>
</dbReference>
<feature type="domain" description="YARHG" evidence="3">
    <location>
        <begin position="185"/>
        <end position="273"/>
    </location>
</feature>
<dbReference type="Gene3D" id="1.20.58.1690">
    <property type="match status" value="1"/>
</dbReference>
<evidence type="ECO:0000313" key="4">
    <source>
        <dbReference type="EMBL" id="MCU6746941.1"/>
    </source>
</evidence>
<proteinExistence type="predicted"/>
<evidence type="ECO:0000313" key="5">
    <source>
        <dbReference type="Proteomes" id="UP001652394"/>
    </source>
</evidence>
<dbReference type="InterPro" id="IPR038434">
    <property type="entry name" value="YARHG_sf"/>
</dbReference>
<dbReference type="RefSeq" id="WP_059066481.1">
    <property type="nucleotide sequence ID" value="NZ_JAOQJX010000004.1"/>
</dbReference>
<dbReference type="PANTHER" id="PTHR40038">
    <property type="entry name" value="MEMBRANE-ASSOCIATED PROTEIN TCAA"/>
    <property type="match status" value="1"/>
</dbReference>
<evidence type="ECO:0000259" key="3">
    <source>
        <dbReference type="SMART" id="SM01324"/>
    </source>
</evidence>
<dbReference type="SMART" id="SM01324">
    <property type="entry name" value="YARHG"/>
    <property type="match status" value="1"/>
</dbReference>
<keyword evidence="5" id="KW-1185">Reference proteome</keyword>
<evidence type="ECO:0000256" key="2">
    <source>
        <dbReference type="SAM" id="Phobius"/>
    </source>
</evidence>
<keyword evidence="2" id="KW-1133">Transmembrane helix</keyword>
<feature type="region of interest" description="Disordered" evidence="1">
    <location>
        <begin position="120"/>
        <end position="185"/>
    </location>
</feature>
<gene>
    <name evidence="4" type="ORF">OCV51_04615</name>
</gene>
<dbReference type="Pfam" id="PF13308">
    <property type="entry name" value="YARHG"/>
    <property type="match status" value="1"/>
</dbReference>
<feature type="transmembrane region" description="Helical" evidence="2">
    <location>
        <begin position="87"/>
        <end position="110"/>
    </location>
</feature>
<evidence type="ECO:0000256" key="1">
    <source>
        <dbReference type="SAM" id="MobiDB-lite"/>
    </source>
</evidence>
<protein>
    <submittedName>
        <fullName evidence="4">YARHG domain-containing protein</fullName>
    </submittedName>
</protein>
<dbReference type="InterPro" id="IPR025874">
    <property type="entry name" value="DZR"/>
</dbReference>
<dbReference type="Proteomes" id="UP001652394">
    <property type="component" value="Unassembled WGS sequence"/>
</dbReference>
<dbReference type="Pfam" id="PF12773">
    <property type="entry name" value="DZR"/>
    <property type="match status" value="1"/>
</dbReference>
<organism evidence="4 5">
    <name type="scientific">Faecalicatena acetigenes</name>
    <dbReference type="NCBI Taxonomy" id="2981790"/>
    <lineage>
        <taxon>Bacteria</taxon>
        <taxon>Bacillati</taxon>
        <taxon>Bacillota</taxon>
        <taxon>Clostridia</taxon>
        <taxon>Lachnospirales</taxon>
        <taxon>Lachnospiraceae</taxon>
        <taxon>Faecalicatena</taxon>
    </lineage>
</organism>
<comment type="caution">
    <text evidence="4">The sequence shown here is derived from an EMBL/GenBank/DDBJ whole genome shotgun (WGS) entry which is preliminary data.</text>
</comment>
<sequence>MKCPNCGSKVTEGSAFCENCGAKIPPKESKKKEKGSFCPFCGAWNEGDDRFCAECGRDLAEIEDEIQDFQEEQVTGKGGKKKSRGPLIAVICILAAFIIIAGVGGGVYYVHMKQEKAAEEERKEKEAREAEEKKEQEEKEKAEKEAEEKAAEEKAEKEAEEKAKEEQEKKDKTKDKKETADRLEADYILPDSSTKLLTQSDISDLTLQELNYAKNEIFARYGRKFSSPELQEYFNSKSWYHGTISPEEFDANYADSLSETEKKNIELLKSAEYAKDANGYQLDQ</sequence>
<keyword evidence="2" id="KW-0472">Membrane</keyword>
<keyword evidence="2" id="KW-0812">Transmembrane</keyword>
<name>A0ABT2T9M6_9FIRM</name>
<dbReference type="InterPro" id="IPR025582">
    <property type="entry name" value="YARHG_dom"/>
</dbReference>
<reference evidence="4 5" key="1">
    <citation type="journal article" date="2021" name="ISME Commun">
        <title>Automated analysis of genomic sequences facilitates high-throughput and comprehensive description of bacteria.</title>
        <authorList>
            <person name="Hitch T.C.A."/>
        </authorList>
    </citation>
    <scope>NUCLEOTIDE SEQUENCE [LARGE SCALE GENOMIC DNA]</scope>
    <source>
        <strain evidence="4 5">H2_18</strain>
    </source>
</reference>
<accession>A0ABT2T9M6</accession>